<dbReference type="Proteomes" id="UP000326759">
    <property type="component" value="Unassembled WGS sequence"/>
</dbReference>
<dbReference type="GO" id="GO:0052725">
    <property type="term" value="F:inositol-1,3,4-trisphosphate 6-kinase activity"/>
    <property type="evidence" value="ECO:0007669"/>
    <property type="project" value="InterPro"/>
</dbReference>
<evidence type="ECO:0000256" key="2">
    <source>
        <dbReference type="ARBA" id="ARBA00009601"/>
    </source>
</evidence>
<proteinExistence type="inferred from homology"/>
<evidence type="ECO:0000256" key="4">
    <source>
        <dbReference type="ARBA" id="ARBA00022723"/>
    </source>
</evidence>
<dbReference type="Gene3D" id="3.30.470.20">
    <property type="entry name" value="ATP-grasp fold, B domain"/>
    <property type="match status" value="1"/>
</dbReference>
<keyword evidence="7" id="KW-0067">ATP-binding</keyword>
<dbReference type="GO" id="GO:0047325">
    <property type="term" value="F:inositol-3,4,5,6-tetrakisphosphate 1-kinase activity"/>
    <property type="evidence" value="ECO:0007669"/>
    <property type="project" value="InterPro"/>
</dbReference>
<evidence type="ECO:0000256" key="7">
    <source>
        <dbReference type="ARBA" id="ARBA00022840"/>
    </source>
</evidence>
<keyword evidence="8" id="KW-0460">Magnesium</keyword>
<reference evidence="11 12" key="1">
    <citation type="journal article" date="2019" name="PLoS Biol.">
        <title>Sex chromosomes control vertical transmission of feminizing Wolbachia symbionts in an isopod.</title>
        <authorList>
            <person name="Becking T."/>
            <person name="Chebbi M.A."/>
            <person name="Giraud I."/>
            <person name="Moumen B."/>
            <person name="Laverre T."/>
            <person name="Caubet Y."/>
            <person name="Peccoud J."/>
            <person name="Gilbert C."/>
            <person name="Cordaux R."/>
        </authorList>
    </citation>
    <scope>NUCLEOTIDE SEQUENCE [LARGE SCALE GENOMIC DNA]</scope>
    <source>
        <strain evidence="11">ANa2</strain>
        <tissue evidence="11">Whole body excluding digestive tract and cuticle</tissue>
    </source>
</reference>
<dbReference type="OrthoDB" id="25308at2759"/>
<evidence type="ECO:0000256" key="5">
    <source>
        <dbReference type="ARBA" id="ARBA00022741"/>
    </source>
</evidence>
<dbReference type="GO" id="GO:0005524">
    <property type="term" value="F:ATP binding"/>
    <property type="evidence" value="ECO:0007669"/>
    <property type="project" value="UniProtKB-KW"/>
</dbReference>
<dbReference type="InterPro" id="IPR041429">
    <property type="entry name" value="ITPK1_N"/>
</dbReference>
<evidence type="ECO:0000313" key="12">
    <source>
        <dbReference type="Proteomes" id="UP000326759"/>
    </source>
</evidence>
<evidence type="ECO:0000259" key="9">
    <source>
        <dbReference type="Pfam" id="PF05770"/>
    </source>
</evidence>
<dbReference type="GO" id="GO:0000287">
    <property type="term" value="F:magnesium ion binding"/>
    <property type="evidence" value="ECO:0007669"/>
    <property type="project" value="InterPro"/>
</dbReference>
<gene>
    <name evidence="11" type="primary">ITPK1</name>
    <name evidence="11" type="ORF">Anas_07843</name>
</gene>
<dbReference type="PANTHER" id="PTHR14217">
    <property type="entry name" value="INOSITOL-TETRAKISPHOSPHATE 1-KINASE"/>
    <property type="match status" value="1"/>
</dbReference>
<feature type="domain" description="Inositol 1,3,4-trisphosphate 5/6-kinase ATP-grasp" evidence="9">
    <location>
        <begin position="86"/>
        <end position="252"/>
    </location>
</feature>
<dbReference type="Pfam" id="PF05770">
    <property type="entry name" value="Ins134_P3_kin"/>
    <property type="match status" value="1"/>
</dbReference>
<comment type="similarity">
    <text evidence="2">Belongs to the ITPK1 family.</text>
</comment>
<sequence length="319" mass="36131">MLNSTNSDSSFKVVGYWFNEKKSQKFGANDLAEACRKRHMNFVKAQELVKKIEKFVVDNPQMKVVDPLPCIRRLLLRVDTYLLLEEVTRDEVCKNFLAGGGRDAHEMSLVFNVKSLGKCLLPCVAQSFINHNAVLYKVFVIGDRWFVTLRPSLKNFNAGDSESIIFNSHQISKPDSSSPLTHCEELDAGNKPKADLLVLDRIVYLIRSVLRSDLLGIDVVIEKDTGRYGIIDVNPFPSFDSVPNVMDHLADAIRNRIDFNDIQRTSDSTSSVTSFNFHSTFHVSIHMDQSYFLQDISRPELITCDSLTKSESQMAETEL</sequence>
<evidence type="ECO:0000256" key="1">
    <source>
        <dbReference type="ARBA" id="ARBA00001946"/>
    </source>
</evidence>
<name>A0A5N5TCJ7_9CRUS</name>
<evidence type="ECO:0000256" key="3">
    <source>
        <dbReference type="ARBA" id="ARBA00022679"/>
    </source>
</evidence>
<dbReference type="Pfam" id="PF17927">
    <property type="entry name" value="Ins134_P3_kin_N"/>
    <property type="match status" value="1"/>
</dbReference>
<comment type="cofactor">
    <cofactor evidence="1">
        <name>Mg(2+)</name>
        <dbReference type="ChEBI" id="CHEBI:18420"/>
    </cofactor>
</comment>
<evidence type="ECO:0000313" key="11">
    <source>
        <dbReference type="EMBL" id="KAB7502640.1"/>
    </source>
</evidence>
<keyword evidence="12" id="KW-1185">Reference proteome</keyword>
<comment type="caution">
    <text evidence="11">The sequence shown here is derived from an EMBL/GenBank/DDBJ whole genome shotgun (WGS) entry which is preliminary data.</text>
</comment>
<dbReference type="Gene3D" id="3.40.50.11370">
    <property type="match status" value="1"/>
</dbReference>
<dbReference type="EMBL" id="SEYY01007076">
    <property type="protein sequence ID" value="KAB7502640.1"/>
    <property type="molecule type" value="Genomic_DNA"/>
</dbReference>
<dbReference type="AlphaFoldDB" id="A0A5N5TCJ7"/>
<keyword evidence="6 11" id="KW-0418">Kinase</keyword>
<protein>
    <submittedName>
        <fullName evidence="11">Inositol-tetrakisphosphate 1-kinase</fullName>
    </submittedName>
</protein>
<dbReference type="GO" id="GO:0032957">
    <property type="term" value="P:inositol trisphosphate metabolic process"/>
    <property type="evidence" value="ECO:0007669"/>
    <property type="project" value="InterPro"/>
</dbReference>
<dbReference type="GO" id="GO:0005737">
    <property type="term" value="C:cytoplasm"/>
    <property type="evidence" value="ECO:0007669"/>
    <property type="project" value="TreeGrafter"/>
</dbReference>
<keyword evidence="4" id="KW-0479">Metal-binding</keyword>
<feature type="domain" description="Inositol-tetrakisphosphate 1-kinase N-terminal" evidence="10">
    <location>
        <begin position="13"/>
        <end position="45"/>
    </location>
</feature>
<evidence type="ECO:0000256" key="8">
    <source>
        <dbReference type="ARBA" id="ARBA00022842"/>
    </source>
</evidence>
<keyword evidence="3" id="KW-0808">Transferase</keyword>
<evidence type="ECO:0000259" key="10">
    <source>
        <dbReference type="Pfam" id="PF17927"/>
    </source>
</evidence>
<dbReference type="InterPro" id="IPR008656">
    <property type="entry name" value="Inositol_tetrakis-P_1-kinase"/>
</dbReference>
<organism evidence="11 12">
    <name type="scientific">Armadillidium nasatum</name>
    <dbReference type="NCBI Taxonomy" id="96803"/>
    <lineage>
        <taxon>Eukaryota</taxon>
        <taxon>Metazoa</taxon>
        <taxon>Ecdysozoa</taxon>
        <taxon>Arthropoda</taxon>
        <taxon>Crustacea</taxon>
        <taxon>Multicrustacea</taxon>
        <taxon>Malacostraca</taxon>
        <taxon>Eumalacostraca</taxon>
        <taxon>Peracarida</taxon>
        <taxon>Isopoda</taxon>
        <taxon>Oniscidea</taxon>
        <taxon>Crinocheta</taxon>
        <taxon>Armadillidiidae</taxon>
        <taxon>Armadillidium</taxon>
    </lineage>
</organism>
<keyword evidence="5" id="KW-0547">Nucleotide-binding</keyword>
<dbReference type="InterPro" id="IPR040464">
    <property type="entry name" value="InsP(3)kin_ATP-grasp"/>
</dbReference>
<dbReference type="PANTHER" id="PTHR14217:SF1">
    <property type="entry name" value="INOSITOL-TETRAKISPHOSPHATE 1-KINASE"/>
    <property type="match status" value="1"/>
</dbReference>
<evidence type="ECO:0000256" key="6">
    <source>
        <dbReference type="ARBA" id="ARBA00022777"/>
    </source>
</evidence>
<dbReference type="GO" id="GO:0052726">
    <property type="term" value="F:inositol-1,3,4-trisphosphate 5-kinase activity"/>
    <property type="evidence" value="ECO:0007669"/>
    <property type="project" value="InterPro"/>
</dbReference>
<accession>A0A5N5TCJ7</accession>